<gene>
    <name evidence="1" type="ordered locus">RBRH_01222</name>
</gene>
<dbReference type="Proteomes" id="UP000007437">
    <property type="component" value="Chromosome"/>
</dbReference>
<proteinExistence type="predicted"/>
<name>E5APA7_MYCRK</name>
<protein>
    <submittedName>
        <fullName evidence="1">Uncharacterized protein</fullName>
    </submittedName>
</protein>
<dbReference type="STRING" id="882378.RBRH_01222"/>
<dbReference type="HOGENOM" id="CLU_085051_0_1_4"/>
<dbReference type="eggNOG" id="ENOG50334UQ">
    <property type="taxonomic scope" value="Bacteria"/>
</dbReference>
<dbReference type="KEGG" id="brh:RBRH_01222"/>
<evidence type="ECO:0000313" key="2">
    <source>
        <dbReference type="Proteomes" id="UP000007437"/>
    </source>
</evidence>
<dbReference type="EMBL" id="FR687359">
    <property type="protein sequence ID" value="CBW74438.1"/>
    <property type="molecule type" value="Genomic_DNA"/>
</dbReference>
<organism evidence="1 2">
    <name type="scientific">Mycetohabitans rhizoxinica (strain DSM 19002 / CIP 109453 / HKI 454)</name>
    <name type="common">Paraburkholderia rhizoxinica</name>
    <dbReference type="NCBI Taxonomy" id="882378"/>
    <lineage>
        <taxon>Bacteria</taxon>
        <taxon>Pseudomonadati</taxon>
        <taxon>Pseudomonadota</taxon>
        <taxon>Betaproteobacteria</taxon>
        <taxon>Burkholderiales</taxon>
        <taxon>Burkholderiaceae</taxon>
        <taxon>Mycetohabitans</taxon>
    </lineage>
</organism>
<reference evidence="1 2" key="1">
    <citation type="journal article" date="2011" name="J. Bacteriol.">
        <title>Complete genome sequence of Burkholderia rhizoxinica, an endosymbiont of Rhizopus microsporus.</title>
        <authorList>
            <person name="Lackner G."/>
            <person name="Moebius N."/>
            <person name="Partida-Martinez L."/>
            <person name="Hertweck C."/>
        </authorList>
    </citation>
    <scope>NUCLEOTIDE SEQUENCE [LARGE SCALE GENOMIC DNA]</scope>
    <source>
        <strain evidence="2">DSM 19002 / CIP 109453 / HKI 454</strain>
    </source>
</reference>
<sequence length="237" mass="25464">MICGRESCGMRRRSMAAADLIQAVAATAELCGTNLSEAAAKMLVADLAAFDEQAVIVALSKCRREIKGRLTLAEILSRIDDGRPGPQEAWATLPRDANATVMMTDEMAQAWGLVRNLLSEGEQVAARMAFLEAYTRLVTDARNAAKPVRWFASLGLDKDEQRAVITRAVETGRLTPEHAKALLPAPVDGPVRQFLLTGNAAPLLAVQSPADRAAALDNLGEIKKIMARVCKAKEAKA</sequence>
<accession>E5APA7</accession>
<dbReference type="AlphaFoldDB" id="E5APA7"/>
<evidence type="ECO:0000313" key="1">
    <source>
        <dbReference type="EMBL" id="CBW74438.1"/>
    </source>
</evidence>